<dbReference type="InterPro" id="IPR053347">
    <property type="entry name" value="Axonemal_MT_stabilizer"/>
</dbReference>
<proteinExistence type="predicted"/>
<dbReference type="Proteomes" id="UP001353858">
    <property type="component" value="Unassembled WGS sequence"/>
</dbReference>
<keyword evidence="2" id="KW-1185">Reference proteome</keyword>
<evidence type="ECO:0000313" key="2">
    <source>
        <dbReference type="Proteomes" id="UP001353858"/>
    </source>
</evidence>
<gene>
    <name evidence="1" type="ORF">RN001_002288</name>
</gene>
<dbReference type="PANTHER" id="PTHR37404:SF1">
    <property type="entry name" value="HCG1796489"/>
    <property type="match status" value="1"/>
</dbReference>
<name>A0AAN7PGV0_9COLE</name>
<dbReference type="EMBL" id="JARPUR010000001">
    <property type="protein sequence ID" value="KAK4886017.1"/>
    <property type="molecule type" value="Genomic_DNA"/>
</dbReference>
<organism evidence="1 2">
    <name type="scientific">Aquatica leii</name>
    <dbReference type="NCBI Taxonomy" id="1421715"/>
    <lineage>
        <taxon>Eukaryota</taxon>
        <taxon>Metazoa</taxon>
        <taxon>Ecdysozoa</taxon>
        <taxon>Arthropoda</taxon>
        <taxon>Hexapoda</taxon>
        <taxon>Insecta</taxon>
        <taxon>Pterygota</taxon>
        <taxon>Neoptera</taxon>
        <taxon>Endopterygota</taxon>
        <taxon>Coleoptera</taxon>
        <taxon>Polyphaga</taxon>
        <taxon>Elateriformia</taxon>
        <taxon>Elateroidea</taxon>
        <taxon>Lampyridae</taxon>
        <taxon>Luciolinae</taxon>
        <taxon>Aquatica</taxon>
    </lineage>
</organism>
<evidence type="ECO:0000313" key="1">
    <source>
        <dbReference type="EMBL" id="KAK4886017.1"/>
    </source>
</evidence>
<dbReference type="PANTHER" id="PTHR37404">
    <property type="entry name" value="HCG1796489"/>
    <property type="match status" value="1"/>
</dbReference>
<protein>
    <submittedName>
        <fullName evidence="1">Uncharacterized protein</fullName>
    </submittedName>
</protein>
<accession>A0AAN7PGV0</accession>
<comment type="caution">
    <text evidence="1">The sequence shown here is derived from an EMBL/GenBank/DDBJ whole genome shotgun (WGS) entry which is preliminary data.</text>
</comment>
<reference evidence="2" key="1">
    <citation type="submission" date="2023-01" db="EMBL/GenBank/DDBJ databases">
        <title>Key to firefly adult light organ development and bioluminescence: homeobox transcription factors regulate luciferase expression and transportation to peroxisome.</title>
        <authorList>
            <person name="Fu X."/>
        </authorList>
    </citation>
    <scope>NUCLEOTIDE SEQUENCE [LARGE SCALE GENOMIC DNA]</scope>
</reference>
<dbReference type="AlphaFoldDB" id="A0AAN7PGV0"/>
<sequence>MPKRFVPFICSNNSFGSIDYGMPIVANKATDFRTSTSMYHRLIPMAPQDFDCRVKARIKPSLKNTNVEIRDITNQSVYKDKFNWKFPKKDVNVHYPQCKRAENIEYLRTVQEKIFRSPRPVKPLQISEMKESYYRRYIQFSDREVYPPEPYATCEIRALGRDEQPAVRPEATGHWKLMDPYLTTTRATYVPFTVDQQNGVAKKDIVTFYGSSNFPKSKRSGSQNGPISASLVPSKAVPMLDKVPFKKHPTDRRLHDIAKIVPNLGKTSEMKASYVPQSFSNMSPYLFQNGIEFPESLSKSCAWQDLASPGMYCTDYCHVGTGWPVNSIIDYGLPPEYIKHLPCYSKFCDWSQ</sequence>